<feature type="domain" description="Up-regulated during septation protein 1" evidence="3">
    <location>
        <begin position="401"/>
        <end position="511"/>
    </location>
</feature>
<dbReference type="KEGG" id="ccac:CcaHIS019_0507700"/>
<dbReference type="GeneID" id="85497012"/>
<dbReference type="PANTHER" id="PTHR32258">
    <property type="entry name" value="PROTEIN NETWORKED 4A"/>
    <property type="match status" value="1"/>
</dbReference>
<feature type="compositionally biased region" description="Basic and acidic residues" evidence="2">
    <location>
        <begin position="309"/>
        <end position="320"/>
    </location>
</feature>
<dbReference type="PANTHER" id="PTHR32258:SF28">
    <property type="entry name" value="PROTEIN NETWORKED 3A-RELATED"/>
    <property type="match status" value="1"/>
</dbReference>
<feature type="region of interest" description="Disordered" evidence="2">
    <location>
        <begin position="1"/>
        <end position="170"/>
    </location>
</feature>
<feature type="region of interest" description="Disordered" evidence="2">
    <location>
        <begin position="195"/>
        <end position="362"/>
    </location>
</feature>
<gene>
    <name evidence="4" type="ORF">CcaverHIS019_0507700</name>
</gene>
<dbReference type="EMBL" id="AP028216">
    <property type="protein sequence ID" value="BEI93142.1"/>
    <property type="molecule type" value="Genomic_DNA"/>
</dbReference>
<evidence type="ECO:0000259" key="3">
    <source>
        <dbReference type="Pfam" id="PF15456"/>
    </source>
</evidence>
<evidence type="ECO:0000313" key="5">
    <source>
        <dbReference type="Proteomes" id="UP001233271"/>
    </source>
</evidence>
<feature type="compositionally biased region" description="Polar residues" evidence="2">
    <location>
        <begin position="335"/>
        <end position="361"/>
    </location>
</feature>
<feature type="coiled-coil region" evidence="1">
    <location>
        <begin position="535"/>
        <end position="698"/>
    </location>
</feature>
<keyword evidence="1" id="KW-0175">Coiled coil</keyword>
<dbReference type="InterPro" id="IPR029191">
    <property type="entry name" value="Uds1"/>
</dbReference>
<dbReference type="Gene3D" id="1.10.287.1490">
    <property type="match status" value="1"/>
</dbReference>
<evidence type="ECO:0000256" key="1">
    <source>
        <dbReference type="SAM" id="Coils"/>
    </source>
</evidence>
<reference evidence="4" key="1">
    <citation type="journal article" date="2023" name="BMC Genomics">
        <title>Chromosome-level genome assemblies of Cutaneotrichosporon spp. (Trichosporonales, Basidiomycota) reveal imbalanced evolution between nucleotide sequences and chromosome synteny.</title>
        <authorList>
            <person name="Kobayashi Y."/>
            <person name="Kayamori A."/>
            <person name="Aoki K."/>
            <person name="Shiwa Y."/>
            <person name="Matsutani M."/>
            <person name="Fujita N."/>
            <person name="Sugita T."/>
            <person name="Iwasaki W."/>
            <person name="Tanaka N."/>
            <person name="Takashima M."/>
        </authorList>
    </citation>
    <scope>NUCLEOTIDE SEQUENCE</scope>
    <source>
        <strain evidence="4">HIS019</strain>
    </source>
</reference>
<feature type="coiled-coil region" evidence="1">
    <location>
        <begin position="836"/>
        <end position="863"/>
    </location>
</feature>
<evidence type="ECO:0000313" key="4">
    <source>
        <dbReference type="EMBL" id="BEI93142.1"/>
    </source>
</evidence>
<name>A0AA48L738_9TREE</name>
<dbReference type="InterPro" id="IPR051861">
    <property type="entry name" value="NET_actin-binding_domain"/>
</dbReference>
<organism evidence="4 5">
    <name type="scientific">Cutaneotrichosporon cavernicola</name>
    <dbReference type="NCBI Taxonomy" id="279322"/>
    <lineage>
        <taxon>Eukaryota</taxon>
        <taxon>Fungi</taxon>
        <taxon>Dikarya</taxon>
        <taxon>Basidiomycota</taxon>
        <taxon>Agaricomycotina</taxon>
        <taxon>Tremellomycetes</taxon>
        <taxon>Trichosporonales</taxon>
        <taxon>Trichosporonaceae</taxon>
        <taxon>Cutaneotrichosporon</taxon>
    </lineage>
</organism>
<feature type="coiled-coil region" evidence="1">
    <location>
        <begin position="1228"/>
        <end position="1294"/>
    </location>
</feature>
<proteinExistence type="predicted"/>
<feature type="compositionally biased region" description="Low complexity" evidence="2">
    <location>
        <begin position="63"/>
        <end position="82"/>
    </location>
</feature>
<feature type="coiled-coil region" evidence="1">
    <location>
        <begin position="1129"/>
        <end position="1191"/>
    </location>
</feature>
<feature type="coiled-coil region" evidence="1">
    <location>
        <begin position="748"/>
        <end position="775"/>
    </location>
</feature>
<feature type="compositionally biased region" description="Polar residues" evidence="2">
    <location>
        <begin position="106"/>
        <end position="119"/>
    </location>
</feature>
<protein>
    <recommendedName>
        <fullName evidence="3">Up-regulated during septation protein 1 domain-containing protein</fullName>
    </recommendedName>
</protein>
<dbReference type="Pfam" id="PF15456">
    <property type="entry name" value="Uds1"/>
    <property type="match status" value="1"/>
</dbReference>
<dbReference type="Proteomes" id="UP001233271">
    <property type="component" value="Chromosome 5"/>
</dbReference>
<feature type="coiled-coil region" evidence="1">
    <location>
        <begin position="935"/>
        <end position="1025"/>
    </location>
</feature>
<feature type="compositionally biased region" description="Low complexity" evidence="2">
    <location>
        <begin position="22"/>
        <end position="32"/>
    </location>
</feature>
<dbReference type="RefSeq" id="XP_060458407.1">
    <property type="nucleotide sequence ID" value="XM_060601965.1"/>
</dbReference>
<keyword evidence="5" id="KW-1185">Reference proteome</keyword>
<sequence>MAGFALMRGSGGAQVAFPQPPQHTQQHRQQPTKIPKASFLSRIRRSQSPTPVITPFPHPNGATPSPSNPSTEPSPPRTSFSSLMRGSKPPPVTVPDPAMYRKRNMSSDSVSVNAHSPSQSLFSRISGSARSSPSPRSASFGVRSPNENASKVLPPMPGAQPGMVHSKSTSNLVSPAISTAELAYDMSSAPSTAGLAYAASSSGPSTAGLPYASSGPPSADINQPHPYAQLKSSTGSRRRMDHMGTSEVLAQEPSSLPGTFGRASRNNAPPSESDYGDNGGYSSSTSEDRFTPIPRPNRKLRSRPSNRGLGEEVRVAREALESPPPHVRRAPDETVSGNNESAFDPSGTNNTSPQTGVSASSLGLDIGQSPMSTGETHVTAHYSPSMHTAVPPIGAGEINTSLLATQAALDCESLLVGSWDEAEKWKKELSAIAGSLRAAQTKYNRELKFLAISKKVAHLDSSAASKRDSTIQSLATLQHRVDVAEKELQPLHERESALRRRLNEHYAGVLARELRQLQRRESQSSRQPNDPARALEEAQNREYHYAQRIQELEQRLAAGATAVGSRDVDATSSPDVDSLRRREYDLARRLEEAEALIREQSHALEGERERFSRQIRMLEAERDIQAKGLSQIEAERDIQAKGLSQIEAERNEHLNRAQEHANRLQDLELTVADHVQHIRHLESERDSHAQQSRQLQTERDAHADRIRVFETQKDTDSEQLASVKAELATIMTQLRTTETDRDGFTQLSRGHEQDITRLTDRVEELEEQLTEAHRREGVLSSNQRALEENARSFDSAAAQFSKDRDEWLRERDEIAQQHHQVLDSLVAERDGFATERDDLTSQRDDLVKKCSQLADQCDELVRERGTLSKERDGLAKEREGFVMERDARELEHQTFVSRHETTASLNRTLNERIGASLGALLGRAPFEESEIASAVDEAAAQMARRDRDIARLRQEVQDITAANEGADTDFMRVSSERDEWKQVAEDAKREAAAATTAHRSTQDEHMELVRKMRTQNTEIMELKQRITGDVGSPSSSPELIIKVAKLETELANVNTALTKAWSVLPAPAASGDAGLNDPRIVSPNSYINFAALQRAYAGAPATDKYPGIDELLDRIQSVVRDGRILVERMANLEKDKERHKANASKAAKLVENSQQALETYKRQVGLLEEQLDTNQLALESYQRQAAELEDQLMYKSAVAASEQEGDLERALAGLRDTKERNVQLTVDLGAKTTALAQLEDDIDQLRNHVSRMEKENEDERRRFQEQHMVILDEMNQAHEQNETLRTKLRAANASTTSVNRVGK</sequence>
<accession>A0AA48L738</accession>
<evidence type="ECO:0000256" key="2">
    <source>
        <dbReference type="SAM" id="MobiDB-lite"/>
    </source>
</evidence>
<feature type="compositionally biased region" description="Low complexity" evidence="2">
    <location>
        <begin position="120"/>
        <end position="141"/>
    </location>
</feature>